<organism evidence="2 3">
    <name type="scientific">Saccharopolyspora griseoalba</name>
    <dbReference type="NCBI Taxonomy" id="1431848"/>
    <lineage>
        <taxon>Bacteria</taxon>
        <taxon>Bacillati</taxon>
        <taxon>Actinomycetota</taxon>
        <taxon>Actinomycetes</taxon>
        <taxon>Pseudonocardiales</taxon>
        <taxon>Pseudonocardiaceae</taxon>
        <taxon>Saccharopolyspora</taxon>
    </lineage>
</organism>
<proteinExistence type="predicted"/>
<feature type="region of interest" description="Disordered" evidence="1">
    <location>
        <begin position="1"/>
        <end position="57"/>
    </location>
</feature>
<evidence type="ECO:0000313" key="2">
    <source>
        <dbReference type="EMBL" id="MFC7344901.1"/>
    </source>
</evidence>
<evidence type="ECO:0000313" key="3">
    <source>
        <dbReference type="Proteomes" id="UP001596504"/>
    </source>
</evidence>
<keyword evidence="3" id="KW-1185">Reference proteome</keyword>
<feature type="compositionally biased region" description="Basic and acidic residues" evidence="1">
    <location>
        <begin position="31"/>
        <end position="57"/>
    </location>
</feature>
<dbReference type="Proteomes" id="UP001596504">
    <property type="component" value="Unassembled WGS sequence"/>
</dbReference>
<sequence length="57" mass="6808">MDDEEYLRKLNSPEMQAAANADRQRQQQSKAKVDATLKGERDLTQRMSDDRDRRRKR</sequence>
<dbReference type="RefSeq" id="WP_380673143.1">
    <property type="nucleotide sequence ID" value="NZ_JBHTCJ010000021.1"/>
</dbReference>
<accession>A0ABW2LW91</accession>
<reference evidence="3" key="1">
    <citation type="journal article" date="2019" name="Int. J. Syst. Evol. Microbiol.">
        <title>The Global Catalogue of Microorganisms (GCM) 10K type strain sequencing project: providing services to taxonomists for standard genome sequencing and annotation.</title>
        <authorList>
            <consortium name="The Broad Institute Genomics Platform"/>
            <consortium name="The Broad Institute Genome Sequencing Center for Infectious Disease"/>
            <person name="Wu L."/>
            <person name="Ma J."/>
        </authorList>
    </citation>
    <scope>NUCLEOTIDE SEQUENCE [LARGE SCALE GENOMIC DNA]</scope>
    <source>
        <strain evidence="3">WLHS5</strain>
    </source>
</reference>
<comment type="caution">
    <text evidence="2">The sequence shown here is derived from an EMBL/GenBank/DDBJ whole genome shotgun (WGS) entry which is preliminary data.</text>
</comment>
<dbReference type="EMBL" id="JBHTCJ010000021">
    <property type="protein sequence ID" value="MFC7344901.1"/>
    <property type="molecule type" value="Genomic_DNA"/>
</dbReference>
<protein>
    <submittedName>
        <fullName evidence="2">Uncharacterized protein</fullName>
    </submittedName>
</protein>
<evidence type="ECO:0000256" key="1">
    <source>
        <dbReference type="SAM" id="MobiDB-lite"/>
    </source>
</evidence>
<gene>
    <name evidence="2" type="ORF">ACFQRI_26115</name>
</gene>
<name>A0ABW2LW91_9PSEU</name>